<organism evidence="2 3">
    <name type="scientific">Neorhodopirellula lusitana</name>
    <dbReference type="NCBI Taxonomy" id="445327"/>
    <lineage>
        <taxon>Bacteria</taxon>
        <taxon>Pseudomonadati</taxon>
        <taxon>Planctomycetota</taxon>
        <taxon>Planctomycetia</taxon>
        <taxon>Pirellulales</taxon>
        <taxon>Pirellulaceae</taxon>
        <taxon>Neorhodopirellula</taxon>
    </lineage>
</organism>
<evidence type="ECO:0000313" key="3">
    <source>
        <dbReference type="Proteomes" id="UP001158067"/>
    </source>
</evidence>
<proteinExistence type="predicted"/>
<feature type="region of interest" description="Disordered" evidence="1">
    <location>
        <begin position="49"/>
        <end position="70"/>
    </location>
</feature>
<gene>
    <name evidence="2" type="ORF">SAMN06265222_107209</name>
</gene>
<dbReference type="Proteomes" id="UP001158067">
    <property type="component" value="Unassembled WGS sequence"/>
</dbReference>
<evidence type="ECO:0000256" key="1">
    <source>
        <dbReference type="SAM" id="MobiDB-lite"/>
    </source>
</evidence>
<sequence>MPIIRIVIGYSVWDRRIRIVTPGELGHHTGPSNELAGHTNWPARLSLAPIDAQSSRSRKQAKCCNADSSG</sequence>
<accession>A0ABY1Q968</accession>
<comment type="caution">
    <text evidence="2">The sequence shown here is derived from an EMBL/GenBank/DDBJ whole genome shotgun (WGS) entry which is preliminary data.</text>
</comment>
<dbReference type="RefSeq" id="WP_283433281.1">
    <property type="nucleotide sequence ID" value="NZ_CAWLDM010000001.1"/>
</dbReference>
<reference evidence="2 3" key="1">
    <citation type="submission" date="2017-05" db="EMBL/GenBank/DDBJ databases">
        <authorList>
            <person name="Varghese N."/>
            <person name="Submissions S."/>
        </authorList>
    </citation>
    <scope>NUCLEOTIDE SEQUENCE [LARGE SCALE GENOMIC DNA]</scope>
    <source>
        <strain evidence="2 3">DSM 25457</strain>
    </source>
</reference>
<dbReference type="EMBL" id="FXUG01000007">
    <property type="protein sequence ID" value="SMP61992.1"/>
    <property type="molecule type" value="Genomic_DNA"/>
</dbReference>
<name>A0ABY1Q968_9BACT</name>
<protein>
    <submittedName>
        <fullName evidence="2">Uncharacterized protein</fullName>
    </submittedName>
</protein>
<keyword evidence="3" id="KW-1185">Reference proteome</keyword>
<evidence type="ECO:0000313" key="2">
    <source>
        <dbReference type="EMBL" id="SMP61992.1"/>
    </source>
</evidence>